<comment type="caution">
    <text evidence="4">The sequence shown here is derived from an EMBL/GenBank/DDBJ whole genome shotgun (WGS) entry which is preliminary data.</text>
</comment>
<feature type="signal peptide" evidence="2">
    <location>
        <begin position="1"/>
        <end position="32"/>
    </location>
</feature>
<reference evidence="4" key="1">
    <citation type="submission" date="2023-03" db="EMBL/GenBank/DDBJ databases">
        <title>Bacterial isolates from washroom surfaces on a university campus.</title>
        <authorList>
            <person name="Holman D.B."/>
            <person name="Gzyl K.E."/>
            <person name="Taheri A.E."/>
        </authorList>
    </citation>
    <scope>NUCLEOTIDE SEQUENCE</scope>
    <source>
        <strain evidence="4">RD03</strain>
    </source>
</reference>
<evidence type="ECO:0000256" key="2">
    <source>
        <dbReference type="SAM" id="SignalP"/>
    </source>
</evidence>
<dbReference type="Pfam" id="PF00395">
    <property type="entry name" value="SLH"/>
    <property type="match status" value="3"/>
</dbReference>
<evidence type="ECO:0000313" key="5">
    <source>
        <dbReference type="Proteomes" id="UP001159179"/>
    </source>
</evidence>
<accession>A0AAW6T1L5</accession>
<dbReference type="Gene3D" id="2.60.40.1220">
    <property type="match status" value="3"/>
</dbReference>
<protein>
    <submittedName>
        <fullName evidence="4">S-layer homology domain-containing protein</fullName>
    </submittedName>
</protein>
<feature type="domain" description="SLH" evidence="3">
    <location>
        <begin position="160"/>
        <end position="220"/>
    </location>
</feature>
<dbReference type="InterPro" id="IPR011081">
    <property type="entry name" value="Big_4"/>
</dbReference>
<feature type="domain" description="SLH" evidence="3">
    <location>
        <begin position="33"/>
        <end position="96"/>
    </location>
</feature>
<name>A0AAW6T1L5_9BACI</name>
<dbReference type="RefSeq" id="WP_251338573.1">
    <property type="nucleotide sequence ID" value="NZ_JAMATW010000003.1"/>
</dbReference>
<proteinExistence type="predicted"/>
<gene>
    <name evidence="4" type="ORF">P5X88_14500</name>
</gene>
<sequence length="918" mass="95620">MSYQPKSYNKFLAGAATAAVVASAVVPVATHAAEKNLTDVKEGSYYAEAVNALAEAGVIKGYEDGTFRPNNQVTRAEVAKIIAVQLGLDTENAGTANYSDAKGHWANTGGYLAAVAKAGIMKGDGNGTFRPNAPLTRAEMASIVVRAYDLQAKEGFESQFKDLNAGGAWAADAIKTLEANGYANGIAKGQFGSASNVKRADVAVFLFRVAKGEAAPTVESVSAINNIEVNEGAETVNLPKEVEVKLSNGEKAQKAVEWDKKGLDLNKPGEYTLTGDVADTDLTASVKVVVKAVDPEVTSVSSINATQVEVKFNKAVDAKTLFVDGVKGAFKAGVISFTSLDKVDAGTLTGSLSADGKTLTVTATNVLSKRYDVVVDNVKTKDDKAVAKYSKMITIEADKTAPTILGTERISASQVKVKFSEPMKAFDKVTFKYADGSEVTGVSGTIAAGANEVIFTMTDAVKENKEIVATFIGAQDQAGNLITPNPATVSFTKGAADGVAPTVSSITQTGAKTFAVKFSEELTTAPTVTIGGTAAAKVEKDSTDATVYNVTSTDVLDDAITIAISSFTDLSGEKGTDVSKVVTFKKDTVAPKVTSSNVVVDSKDNKEYLELTFDKDVELDSAKVTATGTQVKDYITTSVSPAASDLSYKNEDNKKVVRVALASFLGANDVEGASYKLDLSFSGVKSTFGVAADSAKATLTRGKDGVVSNTDIVKVTKVEQQAADNNKVEVTFDKAVDGATASTAANYKIDGAIVENVTVLPVDKDGNQIAVLNLKEGSNNFTGVRNITISGVKALGSTKAMDTYNNTVELKENIAPTVTNAVLSANDVITLTFSEAVTDTTGLDFEVLVGGKSQAVAENVDAAIGTTPSTTVKVKVNSIDSEKLSKGISLKALTDTLDITDAAGNKLSVPANIVVVNN</sequence>
<feature type="domain" description="SLH" evidence="3">
    <location>
        <begin position="97"/>
        <end position="158"/>
    </location>
</feature>
<dbReference type="PANTHER" id="PTHR43308">
    <property type="entry name" value="OUTER MEMBRANE PROTEIN ALPHA-RELATED"/>
    <property type="match status" value="1"/>
</dbReference>
<dbReference type="InterPro" id="IPR051465">
    <property type="entry name" value="Cell_Envelope_Struct_Comp"/>
</dbReference>
<dbReference type="Proteomes" id="UP001159179">
    <property type="component" value="Unassembled WGS sequence"/>
</dbReference>
<dbReference type="EMBL" id="JAROYP010000008">
    <property type="protein sequence ID" value="MDH5162141.1"/>
    <property type="molecule type" value="Genomic_DNA"/>
</dbReference>
<dbReference type="Pfam" id="PF13205">
    <property type="entry name" value="Big_5"/>
    <property type="match status" value="1"/>
</dbReference>
<evidence type="ECO:0000256" key="1">
    <source>
        <dbReference type="ARBA" id="ARBA00022729"/>
    </source>
</evidence>
<dbReference type="PANTHER" id="PTHR43308:SF5">
    <property type="entry name" value="S-LAYER PROTEIN _ PEPTIDOGLYCAN ENDO-BETA-N-ACETYLGLUCOSAMINIDASE"/>
    <property type="match status" value="1"/>
</dbReference>
<dbReference type="PROSITE" id="PS51272">
    <property type="entry name" value="SLH"/>
    <property type="match status" value="3"/>
</dbReference>
<feature type="chain" id="PRO_5043622232" evidence="2">
    <location>
        <begin position="33"/>
        <end position="918"/>
    </location>
</feature>
<dbReference type="AlphaFoldDB" id="A0AAW6T1L5"/>
<dbReference type="InterPro" id="IPR014755">
    <property type="entry name" value="Cu-Rt/internalin_Ig-like"/>
</dbReference>
<keyword evidence="1 2" id="KW-0732">Signal</keyword>
<evidence type="ECO:0000313" key="4">
    <source>
        <dbReference type="EMBL" id="MDH5162141.1"/>
    </source>
</evidence>
<dbReference type="InterPro" id="IPR032812">
    <property type="entry name" value="SbsA_Ig"/>
</dbReference>
<evidence type="ECO:0000259" key="3">
    <source>
        <dbReference type="PROSITE" id="PS51272"/>
    </source>
</evidence>
<organism evidence="4 5">
    <name type="scientific">Heyndrickxia oleronia</name>
    <dbReference type="NCBI Taxonomy" id="38875"/>
    <lineage>
        <taxon>Bacteria</taxon>
        <taxon>Bacillati</taxon>
        <taxon>Bacillota</taxon>
        <taxon>Bacilli</taxon>
        <taxon>Bacillales</taxon>
        <taxon>Bacillaceae</taxon>
        <taxon>Heyndrickxia</taxon>
    </lineage>
</organism>
<dbReference type="InterPro" id="IPR001119">
    <property type="entry name" value="SLH_dom"/>
</dbReference>
<dbReference type="Pfam" id="PF07532">
    <property type="entry name" value="Big_4"/>
    <property type="match status" value="1"/>
</dbReference>